<dbReference type="SMART" id="SM00347">
    <property type="entry name" value="HTH_MARR"/>
    <property type="match status" value="1"/>
</dbReference>
<proteinExistence type="predicted"/>
<dbReference type="PROSITE" id="PS50995">
    <property type="entry name" value="HTH_MARR_2"/>
    <property type="match status" value="1"/>
</dbReference>
<feature type="domain" description="HTH marR-type" evidence="4">
    <location>
        <begin position="1"/>
        <end position="137"/>
    </location>
</feature>
<dbReference type="Gene3D" id="1.10.10.10">
    <property type="entry name" value="Winged helix-like DNA-binding domain superfamily/Winged helix DNA-binding domain"/>
    <property type="match status" value="1"/>
</dbReference>
<dbReference type="GO" id="GO:0003700">
    <property type="term" value="F:DNA-binding transcription factor activity"/>
    <property type="evidence" value="ECO:0007669"/>
    <property type="project" value="InterPro"/>
</dbReference>
<keyword evidence="6" id="KW-1185">Reference proteome</keyword>
<keyword evidence="2" id="KW-0238">DNA-binding</keyword>
<evidence type="ECO:0000256" key="3">
    <source>
        <dbReference type="ARBA" id="ARBA00023163"/>
    </source>
</evidence>
<dbReference type="SUPFAM" id="SSF46785">
    <property type="entry name" value="Winged helix' DNA-binding domain"/>
    <property type="match status" value="1"/>
</dbReference>
<dbReference type="Pfam" id="PF01047">
    <property type="entry name" value="MarR"/>
    <property type="match status" value="1"/>
</dbReference>
<comment type="caution">
    <text evidence="5">The sequence shown here is derived from an EMBL/GenBank/DDBJ whole genome shotgun (WGS) entry which is preliminary data.</text>
</comment>
<dbReference type="RefSeq" id="WP_163299609.1">
    <property type="nucleotide sequence ID" value="NZ_JAAGRR010000169.1"/>
</dbReference>
<dbReference type="InterPro" id="IPR036390">
    <property type="entry name" value="WH_DNA-bd_sf"/>
</dbReference>
<dbReference type="Proteomes" id="UP000469346">
    <property type="component" value="Unassembled WGS sequence"/>
</dbReference>
<accession>A0A6N9TVH5</accession>
<evidence type="ECO:0000259" key="4">
    <source>
        <dbReference type="PROSITE" id="PS50995"/>
    </source>
</evidence>
<evidence type="ECO:0000313" key="6">
    <source>
        <dbReference type="Proteomes" id="UP000469346"/>
    </source>
</evidence>
<dbReference type="InterPro" id="IPR036388">
    <property type="entry name" value="WH-like_DNA-bd_sf"/>
</dbReference>
<keyword evidence="1" id="KW-0805">Transcription regulation</keyword>
<dbReference type="GO" id="GO:0003677">
    <property type="term" value="F:DNA binding"/>
    <property type="evidence" value="ECO:0007669"/>
    <property type="project" value="UniProtKB-KW"/>
</dbReference>
<dbReference type="PANTHER" id="PTHR42756">
    <property type="entry name" value="TRANSCRIPTIONAL REGULATOR, MARR"/>
    <property type="match status" value="1"/>
</dbReference>
<evidence type="ECO:0000313" key="5">
    <source>
        <dbReference type="EMBL" id="NDY43427.1"/>
    </source>
</evidence>
<name>A0A6N9TVH5_DISTH</name>
<dbReference type="InterPro" id="IPR000835">
    <property type="entry name" value="HTH_MarR-typ"/>
</dbReference>
<dbReference type="PRINTS" id="PR00598">
    <property type="entry name" value="HTHMARR"/>
</dbReference>
<evidence type="ECO:0000256" key="1">
    <source>
        <dbReference type="ARBA" id="ARBA00023015"/>
    </source>
</evidence>
<dbReference type="AlphaFoldDB" id="A0A6N9TVH5"/>
<dbReference type="PANTHER" id="PTHR42756:SF1">
    <property type="entry name" value="TRANSCRIPTIONAL REPRESSOR OF EMRAB OPERON"/>
    <property type="match status" value="1"/>
</dbReference>
<keyword evidence="3" id="KW-0804">Transcription</keyword>
<protein>
    <submittedName>
        <fullName evidence="5">MarR family transcriptional regulator</fullName>
    </submittedName>
</protein>
<organism evidence="5 6">
    <name type="scientific">Dissulfurirhabdus thermomarina</name>
    <dbReference type="NCBI Taxonomy" id="1765737"/>
    <lineage>
        <taxon>Bacteria</taxon>
        <taxon>Deltaproteobacteria</taxon>
        <taxon>Dissulfurirhabdaceae</taxon>
        <taxon>Dissulfurirhabdus</taxon>
    </lineage>
</organism>
<evidence type="ECO:0000256" key="2">
    <source>
        <dbReference type="ARBA" id="ARBA00023125"/>
    </source>
</evidence>
<sequence>MFKIDDCLGFIANKLVQVFQKAIDRRLAPYGLTSAQFCVLAKLYEEEGLTQTELASRLYIENPTLVRTLDRLERAGVIERRRDPDDRRAYRIYLLEKGRQLRDTVERIGNEVHEVATVGMSEKDADDLRRFLRKIWENLSD</sequence>
<dbReference type="EMBL" id="JAAGRR010000169">
    <property type="protein sequence ID" value="NDY43427.1"/>
    <property type="molecule type" value="Genomic_DNA"/>
</dbReference>
<gene>
    <name evidence="5" type="ORF">G3N55_11315</name>
</gene>
<reference evidence="5 6" key="1">
    <citation type="submission" date="2020-02" db="EMBL/GenBank/DDBJ databases">
        <title>Comparative genomics of sulfur disproportionating microorganisms.</title>
        <authorList>
            <person name="Ward L.M."/>
            <person name="Bertran E."/>
            <person name="Johnston D.T."/>
        </authorList>
    </citation>
    <scope>NUCLEOTIDE SEQUENCE [LARGE SCALE GENOMIC DNA]</scope>
    <source>
        <strain evidence="5 6">DSM 100025</strain>
    </source>
</reference>